<comment type="caution">
    <text evidence="2">The sequence shown here is derived from an EMBL/GenBank/DDBJ whole genome shotgun (WGS) entry which is preliminary data.</text>
</comment>
<accession>A0AAN7S096</accession>
<evidence type="ECO:0000313" key="3">
    <source>
        <dbReference type="Proteomes" id="UP001333110"/>
    </source>
</evidence>
<gene>
    <name evidence="2" type="ORF">QYF61_004210</name>
</gene>
<sequence>MPLVTGLHLDIEPLTATLLSVTMQPSPYPPSGPSVKPMSLQFRDKDVVRDSIKCFAQVQSFIPWYSTKQMHEEAKVCSPEVPGSELAVLPPCCPKDLELHHFMVTAAKAALELHIPHQPLLVGENKVQHSASPRLLLYHLEKEVIINTFQEPPGLLMPCCVVPPTDISVVEVPHEVQGLLDPKESRFIFPQKFFCPNKHDEKAWWHPPQHSRRPQHRSIHSGPTEGGTFRDSAGIGTPRKTWTVHLYMSLALSPAAAGWTAWLDPGPCSPCVVLGMDPAASTQLHLPCSATAGLHPIGKSQYQPAPRRTCCWPVVKTMVRQAVSLQPMEVNGGADIHLQPVEDSTLEQVDAQRRP</sequence>
<proteinExistence type="predicted"/>
<dbReference type="AlphaFoldDB" id="A0AAN7S096"/>
<evidence type="ECO:0000313" key="2">
    <source>
        <dbReference type="EMBL" id="KAK4823607.1"/>
    </source>
</evidence>
<dbReference type="EMBL" id="JAUNZN010000003">
    <property type="protein sequence ID" value="KAK4823607.1"/>
    <property type="molecule type" value="Genomic_DNA"/>
</dbReference>
<name>A0AAN7S096_MYCAM</name>
<reference evidence="2 3" key="1">
    <citation type="journal article" date="2023" name="J. Hered.">
        <title>Chromosome-level genome of the wood stork (Mycteria americana) provides insight into avian chromosome evolution.</title>
        <authorList>
            <person name="Flamio R. Jr."/>
            <person name="Ramstad K.M."/>
        </authorList>
    </citation>
    <scope>NUCLEOTIDE SEQUENCE [LARGE SCALE GENOMIC DNA]</scope>
    <source>
        <strain evidence="2">JAX WOST 10</strain>
    </source>
</reference>
<organism evidence="2 3">
    <name type="scientific">Mycteria americana</name>
    <name type="common">Wood stork</name>
    <dbReference type="NCBI Taxonomy" id="33587"/>
    <lineage>
        <taxon>Eukaryota</taxon>
        <taxon>Metazoa</taxon>
        <taxon>Chordata</taxon>
        <taxon>Craniata</taxon>
        <taxon>Vertebrata</taxon>
        <taxon>Euteleostomi</taxon>
        <taxon>Archelosauria</taxon>
        <taxon>Archosauria</taxon>
        <taxon>Dinosauria</taxon>
        <taxon>Saurischia</taxon>
        <taxon>Theropoda</taxon>
        <taxon>Coelurosauria</taxon>
        <taxon>Aves</taxon>
        <taxon>Neognathae</taxon>
        <taxon>Neoaves</taxon>
        <taxon>Aequornithes</taxon>
        <taxon>Ciconiiformes</taxon>
        <taxon>Ciconiidae</taxon>
        <taxon>Mycteria</taxon>
    </lineage>
</organism>
<evidence type="ECO:0000256" key="1">
    <source>
        <dbReference type="SAM" id="MobiDB-lite"/>
    </source>
</evidence>
<feature type="compositionally biased region" description="Basic residues" evidence="1">
    <location>
        <begin position="209"/>
        <end position="219"/>
    </location>
</feature>
<protein>
    <submittedName>
        <fullName evidence="2">Uncharacterized protein</fullName>
    </submittedName>
</protein>
<dbReference type="Proteomes" id="UP001333110">
    <property type="component" value="Unassembled WGS sequence"/>
</dbReference>
<keyword evidence="3" id="KW-1185">Reference proteome</keyword>
<feature type="region of interest" description="Disordered" evidence="1">
    <location>
        <begin position="205"/>
        <end position="234"/>
    </location>
</feature>